<dbReference type="SUPFAM" id="SSF46894">
    <property type="entry name" value="C-terminal effector domain of the bipartite response regulators"/>
    <property type="match status" value="1"/>
</dbReference>
<protein>
    <recommendedName>
        <fullName evidence="1">Sporulation initiation factor Spo0A C-terminal domain-containing protein</fullName>
    </recommendedName>
</protein>
<gene>
    <name evidence="2" type="ORF">A4V09_09750</name>
</gene>
<dbReference type="GO" id="GO:0005737">
    <property type="term" value="C:cytoplasm"/>
    <property type="evidence" value="ECO:0007669"/>
    <property type="project" value="InterPro"/>
</dbReference>
<organism evidence="2 3">
    <name type="scientific">Blautia pseudococcoides</name>
    <dbReference type="NCBI Taxonomy" id="1796616"/>
    <lineage>
        <taxon>Bacteria</taxon>
        <taxon>Bacillati</taxon>
        <taxon>Bacillota</taxon>
        <taxon>Clostridia</taxon>
        <taxon>Lachnospirales</taxon>
        <taxon>Lachnospiraceae</taxon>
        <taxon>Blautia</taxon>
    </lineage>
</organism>
<dbReference type="EMBL" id="CP015405">
    <property type="protein sequence ID" value="ANU76022.1"/>
    <property type="molecule type" value="Genomic_DNA"/>
</dbReference>
<dbReference type="STRING" id="1796616.A4V09_09750"/>
<dbReference type="Proteomes" id="UP000092574">
    <property type="component" value="Chromosome"/>
</dbReference>
<dbReference type="KEGG" id="byl:A4V09_09750"/>
<evidence type="ECO:0000259" key="1">
    <source>
        <dbReference type="Pfam" id="PF08769"/>
    </source>
</evidence>
<dbReference type="GO" id="GO:0003677">
    <property type="term" value="F:DNA binding"/>
    <property type="evidence" value="ECO:0007669"/>
    <property type="project" value="InterPro"/>
</dbReference>
<dbReference type="GO" id="GO:0042173">
    <property type="term" value="P:regulation of sporulation resulting in formation of a cellular spore"/>
    <property type="evidence" value="ECO:0007669"/>
    <property type="project" value="InterPro"/>
</dbReference>
<reference evidence="2" key="1">
    <citation type="submission" date="2017-04" db="EMBL/GenBank/DDBJ databases">
        <title>Complete Genome Sequences of Twelve Strains of a Stable Defined Moderately Diverse Mouse Microbiota 2 (sDMDMm2).</title>
        <authorList>
            <person name="Uchimura Y."/>
            <person name="Wyss M."/>
            <person name="Brugiroux S."/>
            <person name="Limenitakis J.P."/>
            <person name="Stecher B."/>
            <person name="McCoy K.D."/>
            <person name="Macpherson A.J."/>
        </authorList>
    </citation>
    <scope>NUCLEOTIDE SEQUENCE</scope>
    <source>
        <strain evidence="2">YL58</strain>
    </source>
</reference>
<accession>A0A1C7ICU0</accession>
<dbReference type="AlphaFoldDB" id="A0A1C7ICU0"/>
<dbReference type="GO" id="GO:0005509">
    <property type="term" value="F:calcium ion binding"/>
    <property type="evidence" value="ECO:0007669"/>
    <property type="project" value="InterPro"/>
</dbReference>
<dbReference type="InterPro" id="IPR036388">
    <property type="entry name" value="WH-like_DNA-bd_sf"/>
</dbReference>
<sequence>MNVESLVHRLGICSIYRGYSFLIYAVELAVKNEEYLLYITKELYPDVAKHFHSTSTRIERSLRTVITTCWNEGNRGLLNHIAGYELQRKPTTGEFISMLAYYVRNHKEED</sequence>
<feature type="domain" description="Sporulation initiation factor Spo0A C-terminal" evidence="1">
    <location>
        <begin position="3"/>
        <end position="101"/>
    </location>
</feature>
<evidence type="ECO:0000313" key="3">
    <source>
        <dbReference type="Proteomes" id="UP000092574"/>
    </source>
</evidence>
<evidence type="ECO:0000313" key="2">
    <source>
        <dbReference type="EMBL" id="ANU76022.1"/>
    </source>
</evidence>
<dbReference type="OrthoDB" id="1971735at2"/>
<dbReference type="InterPro" id="IPR016032">
    <property type="entry name" value="Sig_transdc_resp-reg_C-effctor"/>
</dbReference>
<proteinExistence type="predicted"/>
<dbReference type="Gene3D" id="1.10.10.10">
    <property type="entry name" value="Winged helix-like DNA-binding domain superfamily/Winged helix DNA-binding domain"/>
    <property type="match status" value="1"/>
</dbReference>
<keyword evidence="3" id="KW-1185">Reference proteome</keyword>
<name>A0A1C7ICU0_9FIRM</name>
<dbReference type="GO" id="GO:0003700">
    <property type="term" value="F:DNA-binding transcription factor activity"/>
    <property type="evidence" value="ECO:0007669"/>
    <property type="project" value="InterPro"/>
</dbReference>
<dbReference type="InterPro" id="IPR014879">
    <property type="entry name" value="Spo0A_C"/>
</dbReference>
<dbReference type="Pfam" id="PF08769">
    <property type="entry name" value="Spo0A_C"/>
    <property type="match status" value="1"/>
</dbReference>
<dbReference type="RefSeq" id="WP_065542199.1">
    <property type="nucleotide sequence ID" value="NZ_CP015405.2"/>
</dbReference>